<gene>
    <name evidence="4" type="ORF">EAF64_07430</name>
</gene>
<proteinExistence type="predicted"/>
<evidence type="ECO:0000256" key="1">
    <source>
        <dbReference type="SAM" id="MobiDB-lite"/>
    </source>
</evidence>
<feature type="transmembrane region" description="Helical" evidence="2">
    <location>
        <begin position="155"/>
        <end position="174"/>
    </location>
</feature>
<keyword evidence="5" id="KW-1185">Reference proteome</keyword>
<dbReference type="EMBL" id="RDFA01000002">
    <property type="protein sequence ID" value="RXK50376.1"/>
    <property type="molecule type" value="Genomic_DNA"/>
</dbReference>
<keyword evidence="2" id="KW-0812">Transmembrane</keyword>
<dbReference type="Pfam" id="PF24035">
    <property type="entry name" value="DUF7344"/>
    <property type="match status" value="1"/>
</dbReference>
<feature type="compositionally biased region" description="Acidic residues" evidence="1">
    <location>
        <begin position="196"/>
        <end position="207"/>
    </location>
</feature>
<evidence type="ECO:0000259" key="3">
    <source>
        <dbReference type="Pfam" id="PF24035"/>
    </source>
</evidence>
<dbReference type="InterPro" id="IPR055768">
    <property type="entry name" value="DUF7344"/>
</dbReference>
<keyword evidence="2" id="KW-0472">Membrane</keyword>
<reference evidence="4 5" key="1">
    <citation type="submission" date="2019-01" db="EMBL/GenBank/DDBJ databases">
        <title>Halorientalis sp. F13-25 a new haloarchaeum isolated from hypersaline water.</title>
        <authorList>
            <person name="Ana D.-V."/>
            <person name="Cristina S.-P."/>
            <person name="Antonio V."/>
        </authorList>
    </citation>
    <scope>NUCLEOTIDE SEQUENCE [LARGE SCALE GENOMIC DNA]</scope>
    <source>
        <strain evidence="4 5">F13-25</strain>
    </source>
</reference>
<sequence length="207" mass="22969">MATTRATESATIEEGSLSTETIFETLSNKRRRYTLHYLKRLGEPVTIRDLSEQLAAWENGVERDQVKPKERKRLYTALHQTHLPKMDRLGVVEYDNDRGVVALTEAIDQFDIYFDLVAADEIPWSQFYLALGSVATALVAIAALGIQPFATLGGFGYALAVTLLFTAVAGYHTLRDRRRVVGSADVPPETTIPPVDEVETPTGELDD</sequence>
<evidence type="ECO:0000313" key="4">
    <source>
        <dbReference type="EMBL" id="RXK50376.1"/>
    </source>
</evidence>
<comment type="caution">
    <text evidence="4">The sequence shown here is derived from an EMBL/GenBank/DDBJ whole genome shotgun (WGS) entry which is preliminary data.</text>
</comment>
<feature type="domain" description="DUF7344" evidence="3">
    <location>
        <begin position="23"/>
        <end position="101"/>
    </location>
</feature>
<accession>A0A498L2J8</accession>
<keyword evidence="2" id="KW-1133">Transmembrane helix</keyword>
<evidence type="ECO:0000313" key="5">
    <source>
        <dbReference type="Proteomes" id="UP000289691"/>
    </source>
</evidence>
<dbReference type="RefSeq" id="WP_129068337.1">
    <property type="nucleotide sequence ID" value="NZ_RDFA01000002.1"/>
</dbReference>
<protein>
    <recommendedName>
        <fullName evidence="3">DUF7344 domain-containing protein</fullName>
    </recommendedName>
</protein>
<feature type="region of interest" description="Disordered" evidence="1">
    <location>
        <begin position="185"/>
        <end position="207"/>
    </location>
</feature>
<dbReference type="Proteomes" id="UP000289691">
    <property type="component" value="Unassembled WGS sequence"/>
</dbReference>
<feature type="transmembrane region" description="Helical" evidence="2">
    <location>
        <begin position="127"/>
        <end position="149"/>
    </location>
</feature>
<dbReference type="AlphaFoldDB" id="A0A498L2J8"/>
<evidence type="ECO:0000256" key="2">
    <source>
        <dbReference type="SAM" id="Phobius"/>
    </source>
</evidence>
<name>A0A498L2J8_9EURY</name>
<organism evidence="4 5">
    <name type="scientific">Halorientalis pallida</name>
    <dbReference type="NCBI Taxonomy" id="2479928"/>
    <lineage>
        <taxon>Archaea</taxon>
        <taxon>Methanobacteriati</taxon>
        <taxon>Methanobacteriota</taxon>
        <taxon>Stenosarchaea group</taxon>
        <taxon>Halobacteria</taxon>
        <taxon>Halobacteriales</taxon>
        <taxon>Haloarculaceae</taxon>
        <taxon>Halorientalis</taxon>
    </lineage>
</organism>
<dbReference type="OrthoDB" id="331021at2157"/>